<dbReference type="AlphaFoldDB" id="A0A645DM21"/>
<dbReference type="EMBL" id="VSSQ01037733">
    <property type="protein sequence ID" value="MPM90500.1"/>
    <property type="molecule type" value="Genomic_DNA"/>
</dbReference>
<name>A0A645DM21_9ZZZZ</name>
<evidence type="ECO:0000313" key="2">
    <source>
        <dbReference type="EMBL" id="MPM90500.1"/>
    </source>
</evidence>
<proteinExistence type="predicted"/>
<comment type="caution">
    <text evidence="2">The sequence shown here is derived from an EMBL/GenBank/DDBJ whole genome shotgun (WGS) entry which is preliminary data.</text>
</comment>
<sequence>MLSALIQSRLSYPAVLLAEQPVNQWSVQHGPLVLVSEPRKFPTPTIDRDRTVSRRSEPSSRATLMGEQPNPWDLLQPQDVTSRHRGAKPLRRYELLGAISLLSPEYLLSFERWPFHAEPPDHYALVSYLIDLFVSQSSTLMPLHSTTGYQSA</sequence>
<dbReference type="AntiFam" id="ANF00005">
    <property type="entry name" value="Antisense to 23S rRNA"/>
</dbReference>
<evidence type="ECO:0008006" key="3">
    <source>
        <dbReference type="Google" id="ProtNLM"/>
    </source>
</evidence>
<feature type="compositionally biased region" description="Basic and acidic residues" evidence="1">
    <location>
        <begin position="46"/>
        <end position="58"/>
    </location>
</feature>
<feature type="region of interest" description="Disordered" evidence="1">
    <location>
        <begin position="44"/>
        <end position="72"/>
    </location>
</feature>
<evidence type="ECO:0000256" key="1">
    <source>
        <dbReference type="SAM" id="MobiDB-lite"/>
    </source>
</evidence>
<reference evidence="2" key="1">
    <citation type="submission" date="2019-08" db="EMBL/GenBank/DDBJ databases">
        <authorList>
            <person name="Kucharzyk K."/>
            <person name="Murdoch R.W."/>
            <person name="Higgins S."/>
            <person name="Loffler F."/>
        </authorList>
    </citation>
    <scope>NUCLEOTIDE SEQUENCE</scope>
</reference>
<accession>A0A645DM21</accession>
<organism evidence="2">
    <name type="scientific">bioreactor metagenome</name>
    <dbReference type="NCBI Taxonomy" id="1076179"/>
    <lineage>
        <taxon>unclassified sequences</taxon>
        <taxon>metagenomes</taxon>
        <taxon>ecological metagenomes</taxon>
    </lineage>
</organism>
<gene>
    <name evidence="2" type="ORF">SDC9_137621</name>
</gene>
<protein>
    <recommendedName>
        <fullName evidence="3">Cell wall-associated hydrolase</fullName>
    </recommendedName>
</protein>